<dbReference type="NCBIfam" id="NF004491">
    <property type="entry name" value="PRK05826.1"/>
    <property type="match status" value="1"/>
</dbReference>
<feature type="domain" description="Pyruvate kinase barrel" evidence="15">
    <location>
        <begin position="12"/>
        <end position="334"/>
    </location>
</feature>
<dbReference type="SUPFAM" id="SSF50800">
    <property type="entry name" value="PK beta-barrel domain-like"/>
    <property type="match status" value="1"/>
</dbReference>
<evidence type="ECO:0000259" key="16">
    <source>
        <dbReference type="Pfam" id="PF02887"/>
    </source>
</evidence>
<accession>A0A6I6DCN4</accession>
<dbReference type="Gene3D" id="2.40.33.10">
    <property type="entry name" value="PK beta-barrel domain-like"/>
    <property type="match status" value="1"/>
</dbReference>
<dbReference type="KEGG" id="ghl:GM160_10780"/>
<evidence type="ECO:0000313" key="18">
    <source>
        <dbReference type="Proteomes" id="UP000427716"/>
    </source>
</evidence>
<protein>
    <recommendedName>
        <fullName evidence="4 13">Pyruvate kinase</fullName>
        <ecNumber evidence="4 13">2.7.1.40</ecNumber>
    </recommendedName>
</protein>
<evidence type="ECO:0000256" key="13">
    <source>
        <dbReference type="NCBIfam" id="TIGR01064"/>
    </source>
</evidence>
<evidence type="ECO:0000256" key="14">
    <source>
        <dbReference type="RuleBase" id="RU000504"/>
    </source>
</evidence>
<keyword evidence="7" id="KW-0547">Nucleotide-binding</keyword>
<proteinExistence type="inferred from homology"/>
<name>A0A6I6DCN4_9GAMM</name>
<keyword evidence="10 14" id="KW-0460">Magnesium</keyword>
<dbReference type="InterPro" id="IPR015793">
    <property type="entry name" value="Pyrv_Knase_brl"/>
</dbReference>
<keyword evidence="5 14" id="KW-0808">Transferase</keyword>
<dbReference type="SUPFAM" id="SSF52935">
    <property type="entry name" value="PK C-terminal domain-like"/>
    <property type="match status" value="1"/>
</dbReference>
<evidence type="ECO:0000256" key="7">
    <source>
        <dbReference type="ARBA" id="ARBA00022741"/>
    </source>
</evidence>
<comment type="pathway">
    <text evidence="2 14">Carbohydrate degradation; glycolysis; pyruvate from D-glyceraldehyde 3-phosphate: step 5/5.</text>
</comment>
<dbReference type="SUPFAM" id="SSF51621">
    <property type="entry name" value="Phosphoenolpyruvate/pyruvate domain"/>
    <property type="match status" value="1"/>
</dbReference>
<evidence type="ECO:0000256" key="11">
    <source>
        <dbReference type="ARBA" id="ARBA00023152"/>
    </source>
</evidence>
<dbReference type="GO" id="GO:0000287">
    <property type="term" value="F:magnesium ion binding"/>
    <property type="evidence" value="ECO:0007669"/>
    <property type="project" value="UniProtKB-UniRule"/>
</dbReference>
<keyword evidence="6" id="KW-0479">Metal-binding</keyword>
<dbReference type="GO" id="GO:0030955">
    <property type="term" value="F:potassium ion binding"/>
    <property type="evidence" value="ECO:0007669"/>
    <property type="project" value="UniProtKB-UniRule"/>
</dbReference>
<dbReference type="AlphaFoldDB" id="A0A6I6DCN4"/>
<dbReference type="Pfam" id="PF02887">
    <property type="entry name" value="PK_C"/>
    <property type="match status" value="1"/>
</dbReference>
<evidence type="ECO:0000256" key="6">
    <source>
        <dbReference type="ARBA" id="ARBA00022723"/>
    </source>
</evidence>
<comment type="similarity">
    <text evidence="3 14">Belongs to the pyruvate kinase family.</text>
</comment>
<dbReference type="InterPro" id="IPR015806">
    <property type="entry name" value="Pyrv_Knase_insert_dom_sf"/>
</dbReference>
<evidence type="ECO:0000256" key="10">
    <source>
        <dbReference type="ARBA" id="ARBA00022842"/>
    </source>
</evidence>
<dbReference type="InterPro" id="IPR040442">
    <property type="entry name" value="Pyrv_kinase-like_dom_sf"/>
</dbReference>
<dbReference type="InterPro" id="IPR001697">
    <property type="entry name" value="Pyr_Knase"/>
</dbReference>
<dbReference type="PROSITE" id="PS00110">
    <property type="entry name" value="PYRUVATE_KINASE"/>
    <property type="match status" value="1"/>
</dbReference>
<keyword evidence="11 14" id="KW-0324">Glycolysis</keyword>
<dbReference type="PRINTS" id="PR01050">
    <property type="entry name" value="PYRUVTKNASE"/>
</dbReference>
<dbReference type="EC" id="2.7.1.40" evidence="4 13"/>
<dbReference type="InterPro" id="IPR015813">
    <property type="entry name" value="Pyrv/PenolPyrv_kinase-like_dom"/>
</dbReference>
<dbReference type="InterPro" id="IPR036918">
    <property type="entry name" value="Pyrv_Knase_C_sf"/>
</dbReference>
<gene>
    <name evidence="17" type="primary">pyk</name>
    <name evidence="17" type="ORF">GM160_10780</name>
</gene>
<dbReference type="NCBIfam" id="TIGR01064">
    <property type="entry name" value="pyruv_kin"/>
    <property type="match status" value="1"/>
</dbReference>
<keyword evidence="8 14" id="KW-0418">Kinase</keyword>
<evidence type="ECO:0000256" key="12">
    <source>
        <dbReference type="ARBA" id="ARBA00023317"/>
    </source>
</evidence>
<evidence type="ECO:0000256" key="9">
    <source>
        <dbReference type="ARBA" id="ARBA00022840"/>
    </source>
</evidence>
<dbReference type="InterPro" id="IPR015795">
    <property type="entry name" value="Pyrv_Knase_C"/>
</dbReference>
<dbReference type="FunFam" id="2.40.33.10:FF:000001">
    <property type="entry name" value="Pyruvate kinase"/>
    <property type="match status" value="1"/>
</dbReference>
<sequence>MHGSTDHLPAQRRTKIVATLGPASDDLATITNLVRAGIDVVRMNFSHGKAADHQRRADMVREAAAAEGRYVAILGDLQGPKIRIDRFKSGKVELEQGSPFTLDADLDPDSGDETKVGITYKALVSDSRPGDILLLDDGRIVLKVDEVQGNQVRTTVAVGGTLSNNKGINRQGGGLSAPAITDKDRADIKTAAQIGVDYIAVSFPRSAEDIHEARRLLQEAGCRAHIVSKIERAEAVDCIREIIQASDAIMIARGDLGVEIGDAELPAVQKAFIKMAKELNRPVITATQMMETMIDNPIPTRAEVFDVANAVLDGTDAVMLSAETAAGKYPVRVVETMSRVCHRAEYQIEAKKSAPPLDVPFERIDQAIAYSAIYTANHLSVAAIVALSESGATPLWMSRVDTDIPIYTFTRSEETARRVGLYRGVQAVHFPVPSTDHAEVNRMVIESLQQMEKLDEGDLVIITKGDLMGQMGGTNAMKIVRVGDVISVD</sequence>
<evidence type="ECO:0000313" key="17">
    <source>
        <dbReference type="EMBL" id="QGT79652.1"/>
    </source>
</evidence>
<keyword evidence="9" id="KW-0067">ATP-binding</keyword>
<feature type="domain" description="Pyruvate kinase C-terminal" evidence="16">
    <location>
        <begin position="366"/>
        <end position="480"/>
    </location>
</feature>
<dbReference type="NCBIfam" id="NF004978">
    <property type="entry name" value="PRK06354.1"/>
    <property type="match status" value="1"/>
</dbReference>
<organism evidence="17 18">
    <name type="scientific">Guyparkeria halophila</name>
    <dbReference type="NCBI Taxonomy" id="47960"/>
    <lineage>
        <taxon>Bacteria</taxon>
        <taxon>Pseudomonadati</taxon>
        <taxon>Pseudomonadota</taxon>
        <taxon>Gammaproteobacteria</taxon>
        <taxon>Chromatiales</taxon>
        <taxon>Thioalkalibacteraceae</taxon>
        <taxon>Guyparkeria</taxon>
    </lineage>
</organism>
<evidence type="ECO:0000256" key="5">
    <source>
        <dbReference type="ARBA" id="ARBA00022679"/>
    </source>
</evidence>
<dbReference type="InterPro" id="IPR011037">
    <property type="entry name" value="Pyrv_Knase-like_insert_dom_sf"/>
</dbReference>
<dbReference type="EMBL" id="CP046415">
    <property type="protein sequence ID" value="QGT79652.1"/>
    <property type="molecule type" value="Genomic_DNA"/>
</dbReference>
<evidence type="ECO:0000256" key="8">
    <source>
        <dbReference type="ARBA" id="ARBA00022777"/>
    </source>
</evidence>
<dbReference type="Pfam" id="PF00224">
    <property type="entry name" value="PK"/>
    <property type="match status" value="1"/>
</dbReference>
<reference evidence="17 18" key="1">
    <citation type="submission" date="2019-11" db="EMBL/GenBank/DDBJ databases">
        <authorList>
            <person name="Zhang J."/>
            <person name="Sun C."/>
        </authorList>
    </citation>
    <scope>NUCLEOTIDE SEQUENCE [LARGE SCALE GENOMIC DNA]</scope>
    <source>
        <strain evidence="18">sp2</strain>
    </source>
</reference>
<dbReference type="GO" id="GO:0004743">
    <property type="term" value="F:pyruvate kinase activity"/>
    <property type="evidence" value="ECO:0007669"/>
    <property type="project" value="UniProtKB-UniRule"/>
</dbReference>
<dbReference type="PANTHER" id="PTHR11817">
    <property type="entry name" value="PYRUVATE KINASE"/>
    <property type="match status" value="1"/>
</dbReference>
<dbReference type="Gene3D" id="3.40.1380.20">
    <property type="entry name" value="Pyruvate kinase, C-terminal domain"/>
    <property type="match status" value="1"/>
</dbReference>
<evidence type="ECO:0000256" key="3">
    <source>
        <dbReference type="ARBA" id="ARBA00008663"/>
    </source>
</evidence>
<comment type="catalytic activity">
    <reaction evidence="14">
        <text>pyruvate + ATP = phosphoenolpyruvate + ADP + H(+)</text>
        <dbReference type="Rhea" id="RHEA:18157"/>
        <dbReference type="ChEBI" id="CHEBI:15361"/>
        <dbReference type="ChEBI" id="CHEBI:15378"/>
        <dbReference type="ChEBI" id="CHEBI:30616"/>
        <dbReference type="ChEBI" id="CHEBI:58702"/>
        <dbReference type="ChEBI" id="CHEBI:456216"/>
        <dbReference type="EC" id="2.7.1.40"/>
    </reaction>
</comment>
<dbReference type="Proteomes" id="UP000427716">
    <property type="component" value="Chromosome"/>
</dbReference>
<dbReference type="UniPathway" id="UPA00109">
    <property type="reaction ID" value="UER00188"/>
</dbReference>
<evidence type="ECO:0000256" key="2">
    <source>
        <dbReference type="ARBA" id="ARBA00004997"/>
    </source>
</evidence>
<keyword evidence="12 17" id="KW-0670">Pyruvate</keyword>
<dbReference type="GO" id="GO:0005524">
    <property type="term" value="F:ATP binding"/>
    <property type="evidence" value="ECO:0007669"/>
    <property type="project" value="UniProtKB-KW"/>
</dbReference>
<dbReference type="Gene3D" id="3.20.20.60">
    <property type="entry name" value="Phosphoenolpyruvate-binding domains"/>
    <property type="match status" value="1"/>
</dbReference>
<comment type="cofactor">
    <cofactor evidence="1">
        <name>K(+)</name>
        <dbReference type="ChEBI" id="CHEBI:29103"/>
    </cofactor>
</comment>
<dbReference type="GO" id="GO:0016301">
    <property type="term" value="F:kinase activity"/>
    <property type="evidence" value="ECO:0007669"/>
    <property type="project" value="UniProtKB-KW"/>
</dbReference>
<keyword evidence="18" id="KW-1185">Reference proteome</keyword>
<evidence type="ECO:0000259" key="15">
    <source>
        <dbReference type="Pfam" id="PF00224"/>
    </source>
</evidence>
<evidence type="ECO:0000256" key="4">
    <source>
        <dbReference type="ARBA" id="ARBA00012142"/>
    </source>
</evidence>
<evidence type="ECO:0000256" key="1">
    <source>
        <dbReference type="ARBA" id="ARBA00001958"/>
    </source>
</evidence>
<dbReference type="InterPro" id="IPR018209">
    <property type="entry name" value="Pyrv_Knase_AS"/>
</dbReference>
<dbReference type="RefSeq" id="WP_136867831.1">
    <property type="nucleotide sequence ID" value="NZ_CP046415.1"/>
</dbReference>